<evidence type="ECO:0000259" key="4">
    <source>
        <dbReference type="Pfam" id="PF16653"/>
    </source>
</evidence>
<dbReference type="OrthoDB" id="10059875at2759"/>
<accession>A0A261XU44</accession>
<dbReference type="GO" id="GO:0004753">
    <property type="term" value="F:saccharopine dehydrogenase activity"/>
    <property type="evidence" value="ECO:0007669"/>
    <property type="project" value="TreeGrafter"/>
</dbReference>
<feature type="domain" description="Saccharopine dehydrogenase-like C-terminal" evidence="4">
    <location>
        <begin position="2"/>
        <end position="185"/>
    </location>
</feature>
<proteinExistence type="predicted"/>
<feature type="region of interest" description="Disordered" evidence="3">
    <location>
        <begin position="1"/>
        <end position="20"/>
    </location>
</feature>
<dbReference type="PANTHER" id="PTHR11133">
    <property type="entry name" value="SACCHAROPINE DEHYDROGENASE"/>
    <property type="match status" value="1"/>
</dbReference>
<comment type="caution">
    <text evidence="5">The sequence shown here is derived from an EMBL/GenBank/DDBJ whole genome shotgun (WGS) entry which is preliminary data.</text>
</comment>
<dbReference type="Gene3D" id="3.40.50.720">
    <property type="entry name" value="NAD(P)-binding Rossmann-like Domain"/>
    <property type="match status" value="1"/>
</dbReference>
<keyword evidence="2" id="KW-0028">Amino-acid biosynthesis</keyword>
<evidence type="ECO:0000313" key="5">
    <source>
        <dbReference type="EMBL" id="OZJ01764.1"/>
    </source>
</evidence>
<dbReference type="Proteomes" id="UP000242875">
    <property type="component" value="Unassembled WGS sequence"/>
</dbReference>
<gene>
    <name evidence="5" type="ORF">BZG36_05304</name>
</gene>
<dbReference type="InterPro" id="IPR032095">
    <property type="entry name" value="Sacchrp_dh-like_C"/>
</dbReference>
<name>A0A261XU44_9FUNG</name>
<dbReference type="GO" id="GO:0005737">
    <property type="term" value="C:cytoplasm"/>
    <property type="evidence" value="ECO:0007669"/>
    <property type="project" value="TreeGrafter"/>
</dbReference>
<dbReference type="SUPFAM" id="SSF55347">
    <property type="entry name" value="Glyceraldehyde-3-phosphate dehydrogenase-like, C-terminal domain"/>
    <property type="match status" value="1"/>
</dbReference>
<keyword evidence="2" id="KW-0457">Lysine biosynthesis</keyword>
<dbReference type="GO" id="GO:0019878">
    <property type="term" value="P:lysine biosynthetic process via aminoadipic acid"/>
    <property type="evidence" value="ECO:0007669"/>
    <property type="project" value="TreeGrafter"/>
</dbReference>
<protein>
    <recommendedName>
        <fullName evidence="4">Saccharopine dehydrogenase-like C-terminal domain-containing protein</fullName>
    </recommendedName>
</protein>
<evidence type="ECO:0000313" key="6">
    <source>
        <dbReference type="Proteomes" id="UP000242875"/>
    </source>
</evidence>
<evidence type="ECO:0000256" key="2">
    <source>
        <dbReference type="ARBA" id="ARBA00023154"/>
    </source>
</evidence>
<dbReference type="Pfam" id="PF16653">
    <property type="entry name" value="Sacchrp_dh_C"/>
    <property type="match status" value="1"/>
</dbReference>
<sequence length="192" mass="20482">MDIGLLDHQPQQHLDPEADPLPWSSVTAHALGLHTSPVQAASLQDAVVAKASLAQSPAKSAILDGLTWLGLFSDKPCRPRGTYWDTMCATLEERMQYGPGERDLVLLQHRFEVKLANGACETRTSTLIEYGIPDGVSAMAKTVGVPCGIAAMLVLDGVLSRAGVFAPLSRDVCDPIMDLLSKEGISMAEATL</sequence>
<organism evidence="5 6">
    <name type="scientific">Bifiguratus adelaidae</name>
    <dbReference type="NCBI Taxonomy" id="1938954"/>
    <lineage>
        <taxon>Eukaryota</taxon>
        <taxon>Fungi</taxon>
        <taxon>Fungi incertae sedis</taxon>
        <taxon>Mucoromycota</taxon>
        <taxon>Mucoromycotina</taxon>
        <taxon>Endogonomycetes</taxon>
        <taxon>Endogonales</taxon>
        <taxon>Endogonales incertae sedis</taxon>
        <taxon>Bifiguratus</taxon>
    </lineage>
</organism>
<keyword evidence="6" id="KW-1185">Reference proteome</keyword>
<dbReference type="Gene3D" id="1.10.1870.10">
    <property type="entry name" value="Domain 3, Saccharopine reductase"/>
    <property type="match status" value="1"/>
</dbReference>
<dbReference type="EMBL" id="MVBO01000245">
    <property type="protein sequence ID" value="OZJ01764.1"/>
    <property type="molecule type" value="Genomic_DNA"/>
</dbReference>
<dbReference type="InterPro" id="IPR051168">
    <property type="entry name" value="AASS"/>
</dbReference>
<dbReference type="PANTHER" id="PTHR11133:SF22">
    <property type="entry name" value="ALPHA-AMINOADIPIC SEMIALDEHYDE SYNTHASE, MITOCHONDRIAL"/>
    <property type="match status" value="1"/>
</dbReference>
<evidence type="ECO:0000256" key="1">
    <source>
        <dbReference type="ARBA" id="ARBA00023002"/>
    </source>
</evidence>
<dbReference type="AlphaFoldDB" id="A0A261XU44"/>
<reference evidence="5 6" key="1">
    <citation type="journal article" date="2017" name="Mycologia">
        <title>Bifiguratus adelaidae, gen. et sp. nov., a new member of Mucoromycotina in endophytic and soil-dwelling habitats.</title>
        <authorList>
            <person name="Torres-Cruz T.J."/>
            <person name="Billingsley Tobias T.L."/>
            <person name="Almatruk M."/>
            <person name="Hesse C."/>
            <person name="Kuske C.R."/>
            <person name="Desiro A."/>
            <person name="Benucci G.M."/>
            <person name="Bonito G."/>
            <person name="Stajich J.E."/>
            <person name="Dunlap C."/>
            <person name="Arnold A.E."/>
            <person name="Porras-Alfaro A."/>
        </authorList>
    </citation>
    <scope>NUCLEOTIDE SEQUENCE [LARGE SCALE GENOMIC DNA]</scope>
    <source>
        <strain evidence="5 6">AZ0501</strain>
    </source>
</reference>
<evidence type="ECO:0000256" key="3">
    <source>
        <dbReference type="SAM" id="MobiDB-lite"/>
    </source>
</evidence>
<keyword evidence="1" id="KW-0560">Oxidoreductase</keyword>